<accession>A0AAP0KJB1</accession>
<organism evidence="1 2">
    <name type="scientific">Stephania japonica</name>
    <dbReference type="NCBI Taxonomy" id="461633"/>
    <lineage>
        <taxon>Eukaryota</taxon>
        <taxon>Viridiplantae</taxon>
        <taxon>Streptophyta</taxon>
        <taxon>Embryophyta</taxon>
        <taxon>Tracheophyta</taxon>
        <taxon>Spermatophyta</taxon>
        <taxon>Magnoliopsida</taxon>
        <taxon>Ranunculales</taxon>
        <taxon>Menispermaceae</taxon>
        <taxon>Menispermoideae</taxon>
        <taxon>Cissampelideae</taxon>
        <taxon>Stephania</taxon>
    </lineage>
</organism>
<reference evidence="1 2" key="1">
    <citation type="submission" date="2024-01" db="EMBL/GenBank/DDBJ databases">
        <title>Genome assemblies of Stephania.</title>
        <authorList>
            <person name="Yang L."/>
        </authorList>
    </citation>
    <scope>NUCLEOTIDE SEQUENCE [LARGE SCALE GENOMIC DNA]</scope>
    <source>
        <strain evidence="1">QJT</strain>
        <tissue evidence="1">Leaf</tissue>
    </source>
</reference>
<comment type="caution">
    <text evidence="1">The sequence shown here is derived from an EMBL/GenBank/DDBJ whole genome shotgun (WGS) entry which is preliminary data.</text>
</comment>
<gene>
    <name evidence="1" type="ORF">Sjap_001086</name>
</gene>
<evidence type="ECO:0000313" key="2">
    <source>
        <dbReference type="Proteomes" id="UP001417504"/>
    </source>
</evidence>
<keyword evidence="2" id="KW-1185">Reference proteome</keyword>
<dbReference type="EMBL" id="JBBNAE010000001">
    <property type="protein sequence ID" value="KAK9153606.1"/>
    <property type="molecule type" value="Genomic_DNA"/>
</dbReference>
<protein>
    <submittedName>
        <fullName evidence="1">Uncharacterized protein</fullName>
    </submittedName>
</protein>
<dbReference type="AlphaFoldDB" id="A0AAP0KJB1"/>
<name>A0AAP0KJB1_9MAGN</name>
<sequence>MCPKWLLIFHLHISAFIFTVTEFNIHIQQQAFCQIDQLSTSVHRTTLYLSESEILDRLSWNGMDRWQWHACLGVWMNG</sequence>
<proteinExistence type="predicted"/>
<evidence type="ECO:0000313" key="1">
    <source>
        <dbReference type="EMBL" id="KAK9153606.1"/>
    </source>
</evidence>
<dbReference type="Proteomes" id="UP001417504">
    <property type="component" value="Unassembled WGS sequence"/>
</dbReference>